<organism evidence="2 3">
    <name type="scientific">Yoonia rhodophyticola</name>
    <dbReference type="NCBI Taxonomy" id="3137370"/>
    <lineage>
        <taxon>Bacteria</taxon>
        <taxon>Pseudomonadati</taxon>
        <taxon>Pseudomonadota</taxon>
        <taxon>Alphaproteobacteria</taxon>
        <taxon>Rhodobacterales</taxon>
        <taxon>Paracoccaceae</taxon>
        <taxon>Yoonia</taxon>
    </lineage>
</organism>
<dbReference type="CDD" id="cd03116">
    <property type="entry name" value="MobB"/>
    <property type="match status" value="1"/>
</dbReference>
<sequence>MRVYGVVGYKNAGKTGLMERLVADITGRGLQVSTLKHAHHRFDVDQPGKDSFRHRAAGASQVLLASNTRWALMSELGDQAEPSLTDLLAKLDPVDLVLVEGYKRDAHPKVEAYRQETGNPLIARNDPTIRAVASDVPLDLDRPVFDLDATRAVADFILSEVGL</sequence>
<dbReference type="EMBL" id="CP151767">
    <property type="protein sequence ID" value="WZU68741.1"/>
    <property type="molecule type" value="Genomic_DNA"/>
</dbReference>
<dbReference type="Proteomes" id="UP001470809">
    <property type="component" value="Chromosome"/>
</dbReference>
<dbReference type="InterPro" id="IPR004435">
    <property type="entry name" value="MobB_dom"/>
</dbReference>
<evidence type="ECO:0000313" key="2">
    <source>
        <dbReference type="EMBL" id="WZU68741.1"/>
    </source>
</evidence>
<feature type="domain" description="Molybdopterin-guanine dinucleotide biosynthesis protein B (MobB)" evidence="1">
    <location>
        <begin position="4"/>
        <end position="135"/>
    </location>
</feature>
<name>A0AAN0MHQ4_9RHOB</name>
<dbReference type="KEGG" id="yrh:AABB31_07655"/>
<dbReference type="PANTHER" id="PTHR40072">
    <property type="entry name" value="MOLYBDOPTERIN-GUANINE DINUCLEOTIDE BIOSYNTHESIS ADAPTER PROTEIN-RELATED"/>
    <property type="match status" value="1"/>
</dbReference>
<dbReference type="Pfam" id="PF03205">
    <property type="entry name" value="MobB"/>
    <property type="match status" value="1"/>
</dbReference>
<keyword evidence="3" id="KW-1185">Reference proteome</keyword>
<dbReference type="Gene3D" id="3.40.50.300">
    <property type="entry name" value="P-loop containing nucleotide triphosphate hydrolases"/>
    <property type="match status" value="1"/>
</dbReference>
<dbReference type="GO" id="GO:0005525">
    <property type="term" value="F:GTP binding"/>
    <property type="evidence" value="ECO:0007669"/>
    <property type="project" value="InterPro"/>
</dbReference>
<dbReference type="SUPFAM" id="SSF52540">
    <property type="entry name" value="P-loop containing nucleoside triphosphate hydrolases"/>
    <property type="match status" value="1"/>
</dbReference>
<dbReference type="RefSeq" id="WP_342078032.1">
    <property type="nucleotide sequence ID" value="NZ_CP151767.2"/>
</dbReference>
<dbReference type="PANTHER" id="PTHR40072:SF1">
    <property type="entry name" value="MOLYBDOPTERIN-GUANINE DINUCLEOTIDE BIOSYNTHESIS ADAPTER PROTEIN"/>
    <property type="match status" value="1"/>
</dbReference>
<dbReference type="InterPro" id="IPR027417">
    <property type="entry name" value="P-loop_NTPase"/>
</dbReference>
<proteinExistence type="predicted"/>
<reference evidence="2" key="1">
    <citation type="submission" date="2024-08" db="EMBL/GenBank/DDBJ databases">
        <title>Phylogenomic analyses of a clade within the roseobacter group suggest taxonomic reassignments of species of the genera Aestuariivita, Citreicella, Loktanella, Nautella, Pelagibaca, Ruegeria, Thalassobius, Thiobacimonas and Tropicibacter, and the proposal o.</title>
        <authorList>
            <person name="Jeon C.O."/>
        </authorList>
    </citation>
    <scope>NUCLEOTIDE SEQUENCE</scope>
    <source>
        <strain evidence="2">SS1-5</strain>
    </source>
</reference>
<gene>
    <name evidence="2" type="primary">mobB</name>
    <name evidence="2" type="ORF">AABB31_07655</name>
</gene>
<evidence type="ECO:0000313" key="3">
    <source>
        <dbReference type="Proteomes" id="UP001470809"/>
    </source>
</evidence>
<dbReference type="NCBIfam" id="TIGR00176">
    <property type="entry name" value="mobB"/>
    <property type="match status" value="1"/>
</dbReference>
<accession>A0AAN0MHQ4</accession>
<dbReference type="GO" id="GO:0006777">
    <property type="term" value="P:Mo-molybdopterin cofactor biosynthetic process"/>
    <property type="evidence" value="ECO:0007669"/>
    <property type="project" value="InterPro"/>
</dbReference>
<dbReference type="AlphaFoldDB" id="A0AAN0MHQ4"/>
<protein>
    <submittedName>
        <fullName evidence="2">Molybdopterin-guanine dinucleotide biosynthesis protein B</fullName>
    </submittedName>
</protein>
<dbReference type="InterPro" id="IPR052539">
    <property type="entry name" value="MGD_biosynthesis_adapter"/>
</dbReference>
<evidence type="ECO:0000259" key="1">
    <source>
        <dbReference type="Pfam" id="PF03205"/>
    </source>
</evidence>